<name>A0ABS6ICI4_9MICC</name>
<sequence>MLSNEELAAVITVGHETRSVEFKAAGQLSDKAYVALVARAALAMANQRDGGNIVLGVDDSNPGDSTGLSQNQVREWTSLDDVADKLNRYCDPPLILRVEARTHPNGESVVVVEVGEFSEIPSLCVKEYPGILVLGQLYTRSLRKPESSIYHTHNEMREVLDLATQKGLRRFRETAAGAGIAWAGNPSDREKFQVQIDAATASSELNQITSEAHFRHLIYPQSFDARKVPRRDLSSSVRDSAVRLRGWPFPYVNEPRNGEDFIGEGSSSTRRAEGWRFYSSGLFADYRTVGEWPDDWDSFGGRAETSGNIPVWFALLNFTEALEFAARLKTKLAIAEPLMVRFEMANVANMKLVVADSRRSGFHQDYVYASNFWASQEILVTDEVVISGTRRLAAETALEFCELFGWHGVTLDLLEGIQSSSLS</sequence>
<organism evidence="2 3">
    <name type="scientific">Paenarthrobacter aromaticivorans</name>
    <dbReference type="NCBI Taxonomy" id="2849150"/>
    <lineage>
        <taxon>Bacteria</taxon>
        <taxon>Bacillati</taxon>
        <taxon>Actinomycetota</taxon>
        <taxon>Actinomycetes</taxon>
        <taxon>Micrococcales</taxon>
        <taxon>Micrococcaceae</taxon>
        <taxon>Paenarthrobacter</taxon>
    </lineage>
</organism>
<reference evidence="2 3" key="1">
    <citation type="submission" date="2021-06" db="EMBL/GenBank/DDBJ databases">
        <authorList>
            <person name="Jeong J.W."/>
        </authorList>
    </citation>
    <scope>NUCLEOTIDE SEQUENCE [LARGE SCALE GENOMIC DNA]</scope>
    <source>
        <strain evidence="2 3">MMS21-TAE1-1</strain>
    </source>
</reference>
<dbReference type="EMBL" id="JAHOPC010000015">
    <property type="protein sequence ID" value="MBU8868583.1"/>
    <property type="molecule type" value="Genomic_DNA"/>
</dbReference>
<dbReference type="Pfam" id="PF04326">
    <property type="entry name" value="SLFN_AlbA_2"/>
    <property type="match status" value="1"/>
</dbReference>
<comment type="caution">
    <text evidence="2">The sequence shown here is derived from an EMBL/GenBank/DDBJ whole genome shotgun (WGS) entry which is preliminary data.</text>
</comment>
<evidence type="ECO:0000259" key="1">
    <source>
        <dbReference type="Pfam" id="PF04326"/>
    </source>
</evidence>
<dbReference type="InterPro" id="IPR007421">
    <property type="entry name" value="Schlafen_AlbA_2_dom"/>
</dbReference>
<protein>
    <submittedName>
        <fullName evidence="2">ATP-binding protein</fullName>
    </submittedName>
</protein>
<evidence type="ECO:0000313" key="3">
    <source>
        <dbReference type="Proteomes" id="UP000824166"/>
    </source>
</evidence>
<dbReference type="Proteomes" id="UP000824166">
    <property type="component" value="Unassembled WGS sequence"/>
</dbReference>
<dbReference type="RefSeq" id="WP_216926701.1">
    <property type="nucleotide sequence ID" value="NZ_JAHOPC010000015.1"/>
</dbReference>
<keyword evidence="2" id="KW-0547">Nucleotide-binding</keyword>
<evidence type="ECO:0000313" key="2">
    <source>
        <dbReference type="EMBL" id="MBU8868583.1"/>
    </source>
</evidence>
<gene>
    <name evidence="2" type="ORF">KSW38_20015</name>
</gene>
<keyword evidence="2" id="KW-0067">ATP-binding</keyword>
<accession>A0ABS6ICI4</accession>
<dbReference type="GO" id="GO:0005524">
    <property type="term" value="F:ATP binding"/>
    <property type="evidence" value="ECO:0007669"/>
    <property type="project" value="UniProtKB-KW"/>
</dbReference>
<feature type="domain" description="Schlafen AlbA-2" evidence="1">
    <location>
        <begin position="16"/>
        <end position="127"/>
    </location>
</feature>
<keyword evidence="3" id="KW-1185">Reference proteome</keyword>
<proteinExistence type="predicted"/>